<feature type="transmembrane region" description="Helical" evidence="7">
    <location>
        <begin position="202"/>
        <end position="225"/>
    </location>
</feature>
<dbReference type="InterPro" id="IPR050706">
    <property type="entry name" value="Cyclic-di-GMP_PDE-like"/>
</dbReference>
<dbReference type="InterPro" id="IPR029787">
    <property type="entry name" value="Nucleotide_cyclase"/>
</dbReference>
<dbReference type="SMART" id="SM00052">
    <property type="entry name" value="EAL"/>
    <property type="match status" value="1"/>
</dbReference>
<dbReference type="PANTHER" id="PTHR33121:SF70">
    <property type="entry name" value="SIGNALING PROTEIN YKOW"/>
    <property type="match status" value="1"/>
</dbReference>
<dbReference type="GO" id="GO:0071111">
    <property type="term" value="F:cyclic-guanylate-specific phosphodiesterase activity"/>
    <property type="evidence" value="ECO:0007669"/>
    <property type="project" value="UniProtKB-EC"/>
</dbReference>
<evidence type="ECO:0000256" key="4">
    <source>
        <dbReference type="ARBA" id="ARBA00022692"/>
    </source>
</evidence>
<reference evidence="10 11" key="1">
    <citation type="submission" date="2019-03" db="EMBL/GenBank/DDBJ databases">
        <title>Freshwater and sediment microbial communities from various areas in North America, analyzing microbe dynamics in response to fracking.</title>
        <authorList>
            <person name="Lamendella R."/>
        </authorList>
    </citation>
    <scope>NUCLEOTIDE SEQUENCE [LARGE SCALE GENOMIC DNA]</scope>
    <source>
        <strain evidence="10 11">74A</strain>
    </source>
</reference>
<dbReference type="InterPro" id="IPR029095">
    <property type="entry name" value="NarX-like_N"/>
</dbReference>
<evidence type="ECO:0000256" key="7">
    <source>
        <dbReference type="SAM" id="Phobius"/>
    </source>
</evidence>
<dbReference type="InterPro" id="IPR000160">
    <property type="entry name" value="GGDEF_dom"/>
</dbReference>
<keyword evidence="4 7" id="KW-0812">Transmembrane</keyword>
<evidence type="ECO:0000313" key="10">
    <source>
        <dbReference type="EMBL" id="TCN87037.1"/>
    </source>
</evidence>
<evidence type="ECO:0000256" key="2">
    <source>
        <dbReference type="ARBA" id="ARBA00012282"/>
    </source>
</evidence>
<evidence type="ECO:0000256" key="6">
    <source>
        <dbReference type="ARBA" id="ARBA00023136"/>
    </source>
</evidence>
<keyword evidence="3" id="KW-0973">c-di-GMP</keyword>
<dbReference type="PROSITE" id="PS50887">
    <property type="entry name" value="GGDEF"/>
    <property type="match status" value="1"/>
</dbReference>
<proteinExistence type="predicted"/>
<dbReference type="EC" id="3.1.4.52" evidence="2"/>
<evidence type="ECO:0000256" key="1">
    <source>
        <dbReference type="ARBA" id="ARBA00004141"/>
    </source>
</evidence>
<dbReference type="Pfam" id="PF00563">
    <property type="entry name" value="EAL"/>
    <property type="match status" value="1"/>
</dbReference>
<organism evidence="10 11">
    <name type="scientific">Shewanella fodinae</name>
    <dbReference type="NCBI Taxonomy" id="552357"/>
    <lineage>
        <taxon>Bacteria</taxon>
        <taxon>Pseudomonadati</taxon>
        <taxon>Pseudomonadota</taxon>
        <taxon>Gammaproteobacteria</taxon>
        <taxon>Alteromonadales</taxon>
        <taxon>Shewanellaceae</taxon>
        <taxon>Shewanella</taxon>
    </lineage>
</organism>
<dbReference type="Pfam" id="PF13675">
    <property type="entry name" value="PilJ"/>
    <property type="match status" value="1"/>
</dbReference>
<dbReference type="Pfam" id="PF00990">
    <property type="entry name" value="GGDEF"/>
    <property type="match status" value="1"/>
</dbReference>
<evidence type="ECO:0000256" key="5">
    <source>
        <dbReference type="ARBA" id="ARBA00022989"/>
    </source>
</evidence>
<evidence type="ECO:0000313" key="11">
    <source>
        <dbReference type="Proteomes" id="UP000294832"/>
    </source>
</evidence>
<evidence type="ECO:0000259" key="9">
    <source>
        <dbReference type="PROSITE" id="PS50887"/>
    </source>
</evidence>
<protein>
    <recommendedName>
        <fullName evidence="2">cyclic-guanylate-specific phosphodiesterase</fullName>
        <ecNumber evidence="2">3.1.4.52</ecNumber>
    </recommendedName>
</protein>
<dbReference type="FunFam" id="3.20.20.450:FF:000001">
    <property type="entry name" value="Cyclic di-GMP phosphodiesterase yahA"/>
    <property type="match status" value="1"/>
</dbReference>
<dbReference type="NCBIfam" id="TIGR00254">
    <property type="entry name" value="GGDEF"/>
    <property type="match status" value="1"/>
</dbReference>
<gene>
    <name evidence="10" type="ORF">EDC91_10539</name>
</gene>
<dbReference type="RefSeq" id="WP_133038211.1">
    <property type="nucleotide sequence ID" value="NZ_SLWF01000005.1"/>
</dbReference>
<dbReference type="Proteomes" id="UP000294832">
    <property type="component" value="Unassembled WGS sequence"/>
</dbReference>
<dbReference type="CDD" id="cd01948">
    <property type="entry name" value="EAL"/>
    <property type="match status" value="1"/>
</dbReference>
<dbReference type="PROSITE" id="PS50883">
    <property type="entry name" value="EAL"/>
    <property type="match status" value="1"/>
</dbReference>
<keyword evidence="11" id="KW-1185">Reference proteome</keyword>
<feature type="transmembrane region" description="Helical" evidence="7">
    <location>
        <begin position="21"/>
        <end position="41"/>
    </location>
</feature>
<comment type="subcellular location">
    <subcellularLocation>
        <location evidence="1">Membrane</location>
        <topology evidence="1">Multi-pass membrane protein</topology>
    </subcellularLocation>
</comment>
<dbReference type="Gene3D" id="3.20.20.450">
    <property type="entry name" value="EAL domain"/>
    <property type="match status" value="1"/>
</dbReference>
<dbReference type="InterPro" id="IPR043128">
    <property type="entry name" value="Rev_trsase/Diguanyl_cyclase"/>
</dbReference>
<dbReference type="SMART" id="SM00267">
    <property type="entry name" value="GGDEF"/>
    <property type="match status" value="1"/>
</dbReference>
<dbReference type="Gene3D" id="3.30.70.270">
    <property type="match status" value="1"/>
</dbReference>
<feature type="domain" description="EAL" evidence="8">
    <location>
        <begin position="423"/>
        <end position="677"/>
    </location>
</feature>
<dbReference type="InterPro" id="IPR001633">
    <property type="entry name" value="EAL_dom"/>
</dbReference>
<dbReference type="InterPro" id="IPR035919">
    <property type="entry name" value="EAL_sf"/>
</dbReference>
<dbReference type="EMBL" id="SLWF01000005">
    <property type="protein sequence ID" value="TCN87037.1"/>
    <property type="molecule type" value="Genomic_DNA"/>
</dbReference>
<sequence>MKRALYQNPHLLRLHWRRGTLTYLLALLIIGILALLSHYLVQRIVNQQEASARVVNLAGRQRMLSQRITLFAGQLLAEKDQRSPTLFPGEYLDAIATMNKVHQALMHGSVSMAIPAPSSKAIQQIFHQPPVDLDQRLQAFFRLAKQVVDQSLTLPEREQAYLQLRASARYDILNSLDTLVLQFQQDSEAAIVKLQRYNRLSLIGMLSTLLLEALFIFRPLLVSLYRREKQYLRLLRKMDSEIAHRVRFQAFNDPLTCLPNRLSMLEKIQACVDLAQQNKSALVVISVGLDRFKDINNSLGHDKGDELLVGIATRLETLVKHYRGFLGRITGDEFAIVLDQRKDNLELVQLMRELLQVVAVPFEGDGFCVQVTASLGLAFYADDGASARSLLMHANQAMRIAKDEGGRCFRFFQPMMTSKMTRRIQLDQELRQAMTDCAQLMLFYQPKVDLRDGRICGVEALLRWKHPQQGMISPAEFIPIAEDSGLIVELGDWVMVRALEQLAQWQQQGMAVDVAINVSVKQLLRSNISERIQTLAQQLGVASQHVQLEITENNIMDNMSRIMPQLQSLTQQGFTLAIDDFGTGHSSLSRLRDLPMKVLKIDKSFVANALRDQKDVQLVEAIIEIGHILNRTIIAEGIETAEQMALLQQLGCEEGQGYLFARPMAAEQLEPLLRQGTIDIRHEAMA</sequence>
<dbReference type="GO" id="GO:0016020">
    <property type="term" value="C:membrane"/>
    <property type="evidence" value="ECO:0007669"/>
    <property type="project" value="UniProtKB-SubCell"/>
</dbReference>
<feature type="domain" description="GGDEF" evidence="9">
    <location>
        <begin position="280"/>
        <end position="414"/>
    </location>
</feature>
<dbReference type="OrthoDB" id="9804951at2"/>
<dbReference type="PANTHER" id="PTHR33121">
    <property type="entry name" value="CYCLIC DI-GMP PHOSPHODIESTERASE PDEF"/>
    <property type="match status" value="1"/>
</dbReference>
<name>A0A4R2FJR9_9GAMM</name>
<dbReference type="CDD" id="cd01949">
    <property type="entry name" value="GGDEF"/>
    <property type="match status" value="1"/>
</dbReference>
<keyword evidence="6 7" id="KW-0472">Membrane</keyword>
<keyword evidence="5 7" id="KW-1133">Transmembrane helix</keyword>
<dbReference type="SUPFAM" id="SSF141868">
    <property type="entry name" value="EAL domain-like"/>
    <property type="match status" value="1"/>
</dbReference>
<accession>A0A4R2FJR9</accession>
<evidence type="ECO:0000256" key="3">
    <source>
        <dbReference type="ARBA" id="ARBA00022636"/>
    </source>
</evidence>
<evidence type="ECO:0000259" key="8">
    <source>
        <dbReference type="PROSITE" id="PS50883"/>
    </source>
</evidence>
<dbReference type="AlphaFoldDB" id="A0A4R2FJR9"/>
<dbReference type="SUPFAM" id="SSF55073">
    <property type="entry name" value="Nucleotide cyclase"/>
    <property type="match status" value="1"/>
</dbReference>
<comment type="caution">
    <text evidence="10">The sequence shown here is derived from an EMBL/GenBank/DDBJ whole genome shotgun (WGS) entry which is preliminary data.</text>
</comment>